<dbReference type="GO" id="GO:0008233">
    <property type="term" value="F:peptidase activity"/>
    <property type="evidence" value="ECO:0007669"/>
    <property type="project" value="UniProtKB-KW"/>
</dbReference>
<dbReference type="Gene3D" id="2.60.40.3650">
    <property type="match status" value="1"/>
</dbReference>
<dbReference type="InterPro" id="IPR007963">
    <property type="entry name" value="Peptidase_M61_catalytic"/>
</dbReference>
<gene>
    <name evidence="1" type="ORF">NCTC11343_04033</name>
</gene>
<protein>
    <submittedName>
        <fullName evidence="1">Predicted protease with the C-terminal PDZ domain</fullName>
    </submittedName>
</protein>
<name>A0A2X2JE30_SPHMU</name>
<dbReference type="GO" id="GO:0006508">
    <property type="term" value="P:proteolysis"/>
    <property type="evidence" value="ECO:0007669"/>
    <property type="project" value="UniProtKB-KW"/>
</dbReference>
<keyword evidence="1" id="KW-0378">Hydrolase</keyword>
<dbReference type="Proteomes" id="UP000251241">
    <property type="component" value="Unassembled WGS sequence"/>
</dbReference>
<dbReference type="RefSeq" id="WP_112375614.1">
    <property type="nucleotide sequence ID" value="NZ_CP069793.1"/>
</dbReference>
<dbReference type="SMART" id="SM00228">
    <property type="entry name" value="PDZ"/>
    <property type="match status" value="1"/>
</dbReference>
<reference evidence="1 2" key="1">
    <citation type="submission" date="2018-06" db="EMBL/GenBank/DDBJ databases">
        <authorList>
            <consortium name="Pathogen Informatics"/>
            <person name="Doyle S."/>
        </authorList>
    </citation>
    <scope>NUCLEOTIDE SEQUENCE [LARGE SCALE GENOMIC DNA]</scope>
    <source>
        <strain evidence="1 2">NCTC11343</strain>
    </source>
</reference>
<organism evidence="1 2">
    <name type="scientific">Sphingobacterium multivorum</name>
    <dbReference type="NCBI Taxonomy" id="28454"/>
    <lineage>
        <taxon>Bacteria</taxon>
        <taxon>Pseudomonadati</taxon>
        <taxon>Bacteroidota</taxon>
        <taxon>Sphingobacteriia</taxon>
        <taxon>Sphingobacteriales</taxon>
        <taxon>Sphingobacteriaceae</taxon>
        <taxon>Sphingobacterium</taxon>
    </lineage>
</organism>
<accession>A0A2X2JE30</accession>
<keyword evidence="1" id="KW-0645">Protease</keyword>
<dbReference type="AlphaFoldDB" id="A0A2X2JE30"/>
<evidence type="ECO:0000313" key="1">
    <source>
        <dbReference type="EMBL" id="SPZ91984.1"/>
    </source>
</evidence>
<dbReference type="GeneID" id="97182198"/>
<dbReference type="PIRSF" id="PIRSF016493">
    <property type="entry name" value="Glycyl_aminpptds"/>
    <property type="match status" value="1"/>
</dbReference>
<dbReference type="SUPFAM" id="SSF55486">
    <property type="entry name" value="Metalloproteases ('zincins'), catalytic domain"/>
    <property type="match status" value="1"/>
</dbReference>
<dbReference type="Gene3D" id="1.10.390.10">
    <property type="entry name" value="Neutral Protease Domain 2"/>
    <property type="match status" value="1"/>
</dbReference>
<dbReference type="Pfam" id="PF05299">
    <property type="entry name" value="Peptidase_M61"/>
    <property type="match status" value="1"/>
</dbReference>
<dbReference type="Pfam" id="PF17899">
    <property type="entry name" value="Peptidase_M61_N"/>
    <property type="match status" value="1"/>
</dbReference>
<dbReference type="InterPro" id="IPR027268">
    <property type="entry name" value="Peptidase_M4/M1_CTD_sf"/>
</dbReference>
<dbReference type="InterPro" id="IPR036034">
    <property type="entry name" value="PDZ_sf"/>
</dbReference>
<dbReference type="InterPro" id="IPR040756">
    <property type="entry name" value="Peptidase_M61_N"/>
</dbReference>
<dbReference type="EMBL" id="UAUU01000011">
    <property type="protein sequence ID" value="SPZ91984.1"/>
    <property type="molecule type" value="Genomic_DNA"/>
</dbReference>
<dbReference type="SUPFAM" id="SSF50156">
    <property type="entry name" value="PDZ domain-like"/>
    <property type="match status" value="1"/>
</dbReference>
<dbReference type="InterPro" id="IPR001478">
    <property type="entry name" value="PDZ"/>
</dbReference>
<dbReference type="InterPro" id="IPR024191">
    <property type="entry name" value="Peptidase_M61"/>
</dbReference>
<evidence type="ECO:0000313" key="2">
    <source>
        <dbReference type="Proteomes" id="UP000251241"/>
    </source>
</evidence>
<proteinExistence type="predicted"/>
<sequence>MDSDPFNIPEIHFEVSFSEAQAHYIEVKMSITKLNQPYVDLKMPVWSPGSYLIREYAKNVERFRSFDKTGNTISYQKISKNTWRIPTESLDQIEVIYAVYGFEVSVRTNFFDSDHAFIVPTATFFHIDGRIDSPSTVSIALKDSWASISTGLEQIEEHKFYAPNFDVLYDTPIEAGNQDVWKFIAAGVEHECAMVGGGSYDKDRLTKDITRIVEEETRIWGSNPNERYVIITHNYQSGGGGLEHLNSTVLGASRNAYLNETSYKNYLSLVAHEYFHLWNVKRLRPKALGPFNYDGENYTTGLWIMEGFTSYYDNLIIKRCGFYDEKEYLALLANDFNIVLNRPGHAIQSAAASSFDTWIKYYRPDENSMNSGISYYNKGAMLTALLDIKIIAATEGRLKLDDVIREAYEEFYLKLDRGFEENELRSLAERIAGTSLDDIFNAAHQDGELDYNDYFNLVGYEIVDTNIDNNTLTFGITTNKVDGLISVATVEKGSGAYDAGLNVKDELIAINNNRLDVKDKEIDFIVQHAKEGETLNFLVARDGLVREIPVQIRKSNKKIYEIRPLKEQTFLQELLGKIWMA</sequence>
<dbReference type="Gene3D" id="2.30.42.10">
    <property type="match status" value="1"/>
</dbReference>